<dbReference type="PROSITE" id="PS51257">
    <property type="entry name" value="PROKAR_LIPOPROTEIN"/>
    <property type="match status" value="1"/>
</dbReference>
<organism evidence="1 2">
    <name type="scientific">Hymenobacter glaciei</name>
    <dbReference type="NCBI Taxonomy" id="877209"/>
    <lineage>
        <taxon>Bacteria</taxon>
        <taxon>Pseudomonadati</taxon>
        <taxon>Bacteroidota</taxon>
        <taxon>Cytophagia</taxon>
        <taxon>Cytophagales</taxon>
        <taxon>Hymenobacteraceae</taxon>
        <taxon>Hymenobacter</taxon>
    </lineage>
</organism>
<dbReference type="Proteomes" id="UP001501469">
    <property type="component" value="Unassembled WGS sequence"/>
</dbReference>
<name>A0ABP7UAQ6_9BACT</name>
<comment type="caution">
    <text evidence="1">The sequence shown here is derived from an EMBL/GenBank/DDBJ whole genome shotgun (WGS) entry which is preliminary data.</text>
</comment>
<protein>
    <submittedName>
        <fullName evidence="1">Uncharacterized protein</fullName>
    </submittedName>
</protein>
<dbReference type="EMBL" id="BAABDK010000020">
    <property type="protein sequence ID" value="GAA4039226.1"/>
    <property type="molecule type" value="Genomic_DNA"/>
</dbReference>
<accession>A0ABP7UAQ6</accession>
<keyword evidence="2" id="KW-1185">Reference proteome</keyword>
<evidence type="ECO:0000313" key="2">
    <source>
        <dbReference type="Proteomes" id="UP001501469"/>
    </source>
</evidence>
<proteinExistence type="predicted"/>
<evidence type="ECO:0000313" key="1">
    <source>
        <dbReference type="EMBL" id="GAA4039226.1"/>
    </source>
</evidence>
<reference evidence="2" key="1">
    <citation type="journal article" date="2019" name="Int. J. Syst. Evol. Microbiol.">
        <title>The Global Catalogue of Microorganisms (GCM) 10K type strain sequencing project: providing services to taxonomists for standard genome sequencing and annotation.</title>
        <authorList>
            <consortium name="The Broad Institute Genomics Platform"/>
            <consortium name="The Broad Institute Genome Sequencing Center for Infectious Disease"/>
            <person name="Wu L."/>
            <person name="Ma J."/>
        </authorList>
    </citation>
    <scope>NUCLEOTIDE SEQUENCE [LARGE SCALE GENOMIC DNA]</scope>
    <source>
        <strain evidence="2">JCM 17225</strain>
    </source>
</reference>
<sequence length="386" mass="43189">MLKQKVQLGIAAVMLGFTCTLSGCSKESNALPEPAAKVSNAGIQLVNGRLVFADIKSFQKAEEALWRKNGHELELWEKALYFQSLRAAPVTLDETSTPGLMMEFGFPMQYAALINPKGEYQIGDKIYWFHQGFKYEASSEEELQRIKNDPSIAKNKYQAGKVPMSGKVKHFTVTNPGSIQNRTVRNNNGGSAGDGKYPYQFPLYYDNNSQRRLSFETFLYAEDVTSTYPPPQFSGYAQTIRTGVVLNEYYEYYSRGSGRWYRAGEERTTSFNLYISGHVSGPNFSPEGMFPGTVGPLGARSDDYGPSYSPDSGSGVGFIQATNIPHTGGDYQQGIAVAKMYNYRGYVEPRQANLVWDYEVYGQYSAYVTSDKDHTHTEGTNYLPLW</sequence>
<gene>
    <name evidence="1" type="ORF">GCM10022409_26070</name>
</gene>